<dbReference type="EMBL" id="JAOQJQ010000002">
    <property type="protein sequence ID" value="MCU6762042.1"/>
    <property type="molecule type" value="Genomic_DNA"/>
</dbReference>
<reference evidence="1 2" key="1">
    <citation type="journal article" date="2021" name="ISME Commun">
        <title>Automated analysis of genomic sequences facilitates high-throughput and comprehensive description of bacteria.</title>
        <authorList>
            <person name="Hitch T.C.A."/>
        </authorList>
    </citation>
    <scope>NUCLEOTIDE SEQUENCE [LARGE SCALE GENOMIC DNA]</scope>
    <source>
        <strain evidence="1 2">Sanger_109</strain>
    </source>
</reference>
<dbReference type="Pfam" id="PF09035">
    <property type="entry name" value="Tn916-Xis"/>
    <property type="match status" value="1"/>
</dbReference>
<dbReference type="InterPro" id="IPR010093">
    <property type="entry name" value="SinI_DNA-bd"/>
</dbReference>
<evidence type="ECO:0000313" key="2">
    <source>
        <dbReference type="Proteomes" id="UP001652442"/>
    </source>
</evidence>
<protein>
    <submittedName>
        <fullName evidence="1">Excisionase</fullName>
    </submittedName>
</protein>
<comment type="caution">
    <text evidence="1">The sequence shown here is derived from an EMBL/GenBank/DDBJ whole genome shotgun (WGS) entry which is preliminary data.</text>
</comment>
<keyword evidence="2" id="KW-1185">Reference proteome</keyword>
<proteinExistence type="predicted"/>
<organism evidence="1 2">
    <name type="scientific">Brotonthovivens ammoniilytica</name>
    <dbReference type="NCBI Taxonomy" id="2981725"/>
    <lineage>
        <taxon>Bacteria</taxon>
        <taxon>Bacillati</taxon>
        <taxon>Bacillota</taxon>
        <taxon>Clostridia</taxon>
        <taxon>Lachnospirales</taxon>
        <taxon>Lachnospiraceae</taxon>
        <taxon>Brotonthovivens</taxon>
    </lineage>
</organism>
<name>A0ABT2TIV7_9FIRM</name>
<dbReference type="InterPro" id="IPR038148">
    <property type="entry name" value="Tn1545/Tn916_Xis"/>
</dbReference>
<sequence length="78" mass="9200">MGNKQTELNNSGNRVETVPVWVKPYLTIDEATAYTGIGRDKLYEMTSQEKCSFVLWVGNRRMIKRRVFDEYIEKMYSI</sequence>
<dbReference type="NCBIfam" id="TIGR01764">
    <property type="entry name" value="excise"/>
    <property type="match status" value="1"/>
</dbReference>
<dbReference type="Proteomes" id="UP001652442">
    <property type="component" value="Unassembled WGS sequence"/>
</dbReference>
<gene>
    <name evidence="1" type="ORF">OCV88_06750</name>
</gene>
<dbReference type="RefSeq" id="WP_022117666.1">
    <property type="nucleotide sequence ID" value="NZ_JAOQJQ010000002.1"/>
</dbReference>
<accession>A0ABT2TIV7</accession>
<dbReference type="Gene3D" id="3.90.105.50">
    <property type="match status" value="1"/>
</dbReference>
<evidence type="ECO:0000313" key="1">
    <source>
        <dbReference type="EMBL" id="MCU6762042.1"/>
    </source>
</evidence>
<dbReference type="InterPro" id="IPR015122">
    <property type="entry name" value="Tn916-Xis"/>
</dbReference>